<feature type="domain" description="TAP-C" evidence="8">
    <location>
        <begin position="611"/>
        <end position="665"/>
    </location>
</feature>
<comment type="caution">
    <text evidence="9">The sequence shown here is derived from an EMBL/GenBank/DDBJ whole genome shotgun (WGS) entry which is preliminary data.</text>
</comment>
<dbReference type="SUPFAM" id="SSF54427">
    <property type="entry name" value="NTF2-like"/>
    <property type="match status" value="1"/>
</dbReference>
<dbReference type="AlphaFoldDB" id="A0A4Z2DKG7"/>
<evidence type="ECO:0000256" key="2">
    <source>
        <dbReference type="ARBA" id="ARBA00009285"/>
    </source>
</evidence>
<dbReference type="PROSITE" id="PS51450">
    <property type="entry name" value="LRR"/>
    <property type="match status" value="1"/>
</dbReference>
<dbReference type="InterPro" id="IPR009060">
    <property type="entry name" value="UBA-like_sf"/>
</dbReference>
<dbReference type="Gene3D" id="3.10.450.50">
    <property type="match status" value="1"/>
</dbReference>
<comment type="subcellular location">
    <subcellularLocation>
        <location evidence="1">Nucleus</location>
    </subcellularLocation>
</comment>
<dbReference type="InterPro" id="IPR001611">
    <property type="entry name" value="Leu-rich_rpt"/>
</dbReference>
<dbReference type="SUPFAM" id="SSF52058">
    <property type="entry name" value="L domain-like"/>
    <property type="match status" value="1"/>
</dbReference>
<evidence type="ECO:0000256" key="3">
    <source>
        <dbReference type="ARBA" id="ARBA00022448"/>
    </source>
</evidence>
<dbReference type="InterPro" id="IPR002075">
    <property type="entry name" value="NTF2_dom"/>
</dbReference>
<dbReference type="GO" id="GO:0016973">
    <property type="term" value="P:poly(A)+ mRNA export from nucleus"/>
    <property type="evidence" value="ECO:0007669"/>
    <property type="project" value="TreeGrafter"/>
</dbReference>
<dbReference type="CDD" id="cd14342">
    <property type="entry name" value="UBA_TAP-C"/>
    <property type="match status" value="1"/>
</dbReference>
<dbReference type="SUPFAM" id="SSF46934">
    <property type="entry name" value="UBA-like"/>
    <property type="match status" value="1"/>
</dbReference>
<dbReference type="InterPro" id="IPR030217">
    <property type="entry name" value="NXF_fam"/>
</dbReference>
<dbReference type="STRING" id="6182.A0A4Z2DKG7"/>
<dbReference type="GO" id="GO:0005634">
    <property type="term" value="C:nucleus"/>
    <property type="evidence" value="ECO:0007669"/>
    <property type="project" value="UniProtKB-SubCell"/>
</dbReference>
<dbReference type="Pfam" id="PF24048">
    <property type="entry name" value="LRR_NXF1-5"/>
    <property type="match status" value="1"/>
</dbReference>
<evidence type="ECO:0000256" key="4">
    <source>
        <dbReference type="ARBA" id="ARBA00022614"/>
    </source>
</evidence>
<evidence type="ECO:0000313" key="9">
    <source>
        <dbReference type="EMBL" id="TNN16962.1"/>
    </source>
</evidence>
<evidence type="ECO:0000256" key="6">
    <source>
        <dbReference type="ARBA" id="ARBA00022816"/>
    </source>
</evidence>
<dbReference type="Pfam" id="PF03943">
    <property type="entry name" value="TAP_C"/>
    <property type="match status" value="1"/>
</dbReference>
<proteinExistence type="inferred from homology"/>
<dbReference type="OrthoDB" id="25872at2759"/>
<dbReference type="InterPro" id="IPR057125">
    <property type="entry name" value="NXF1/2/3/5-like_LRR"/>
</dbReference>
<dbReference type="InterPro" id="IPR032710">
    <property type="entry name" value="NTF2-like_dom_sf"/>
</dbReference>
<dbReference type="InterPro" id="IPR032675">
    <property type="entry name" value="LRR_dom_sf"/>
</dbReference>
<dbReference type="PANTHER" id="PTHR10662:SF22">
    <property type="entry name" value="NUCLEAR RNA EXPORT FACTOR 1"/>
    <property type="match status" value="1"/>
</dbReference>
<dbReference type="PANTHER" id="PTHR10662">
    <property type="entry name" value="NUCLEAR RNA EXPORT FACTOR"/>
    <property type="match status" value="1"/>
</dbReference>
<keyword evidence="4" id="KW-0433">Leucine-rich repeat</keyword>
<dbReference type="Gene3D" id="3.80.10.10">
    <property type="entry name" value="Ribonuclease Inhibitor"/>
    <property type="match status" value="1"/>
</dbReference>
<reference evidence="9 10" key="1">
    <citation type="submission" date="2019-03" db="EMBL/GenBank/DDBJ databases">
        <title>An improved genome assembly of the fluke Schistosoma japonicum.</title>
        <authorList>
            <person name="Hu W."/>
            <person name="Luo F."/>
            <person name="Yin M."/>
            <person name="Mo X."/>
            <person name="Sun C."/>
            <person name="Wu Q."/>
            <person name="Zhu B."/>
            <person name="Xiang M."/>
            <person name="Wang J."/>
            <person name="Wang Y."/>
            <person name="Zhang T."/>
            <person name="Xu B."/>
            <person name="Zheng H."/>
            <person name="Feng Z."/>
        </authorList>
    </citation>
    <scope>NUCLEOTIDE SEQUENCE [LARGE SCALE GENOMIC DNA]</scope>
    <source>
        <strain evidence="9">HuSjv2</strain>
        <tissue evidence="9">Worms</tissue>
    </source>
</reference>
<dbReference type="EMBL" id="SKCS01000101">
    <property type="protein sequence ID" value="TNN16962.1"/>
    <property type="molecule type" value="Genomic_DNA"/>
</dbReference>
<comment type="similarity">
    <text evidence="2">Belongs to the NXF family.</text>
</comment>
<name>A0A4Z2DKG7_SCHJA</name>
<protein>
    <submittedName>
        <fullName evidence="9">Nuclear RNA export factor 1</fullName>
    </submittedName>
</protein>
<dbReference type="SMART" id="SM00804">
    <property type="entry name" value="TAP_C"/>
    <property type="match status" value="1"/>
</dbReference>
<dbReference type="Proteomes" id="UP000311919">
    <property type="component" value="Unassembled WGS sequence"/>
</dbReference>
<dbReference type="InterPro" id="IPR005637">
    <property type="entry name" value="TAP_C_dom"/>
</dbReference>
<dbReference type="Gene3D" id="1.10.8.10">
    <property type="entry name" value="DNA helicase RuvA subunit, C-terminal domain"/>
    <property type="match status" value="1"/>
</dbReference>
<evidence type="ECO:0000256" key="5">
    <source>
        <dbReference type="ARBA" id="ARBA00022737"/>
    </source>
</evidence>
<keyword evidence="3" id="KW-0813">Transport</keyword>
<evidence type="ECO:0000256" key="1">
    <source>
        <dbReference type="ARBA" id="ARBA00004123"/>
    </source>
</evidence>
<keyword evidence="5" id="KW-0677">Repeat</keyword>
<keyword evidence="7" id="KW-0539">Nucleus</keyword>
<accession>A0A4Z2DKG7</accession>
<organism evidence="9 10">
    <name type="scientific">Schistosoma japonicum</name>
    <name type="common">Blood fluke</name>
    <dbReference type="NCBI Taxonomy" id="6182"/>
    <lineage>
        <taxon>Eukaryota</taxon>
        <taxon>Metazoa</taxon>
        <taxon>Spiralia</taxon>
        <taxon>Lophotrochozoa</taxon>
        <taxon>Platyhelminthes</taxon>
        <taxon>Trematoda</taxon>
        <taxon>Digenea</taxon>
        <taxon>Strigeidida</taxon>
        <taxon>Schistosomatoidea</taxon>
        <taxon>Schistosomatidae</taxon>
        <taxon>Schistosoma</taxon>
    </lineage>
</organism>
<gene>
    <name evidence="9" type="ORF">EWB00_000074</name>
</gene>
<dbReference type="PROSITE" id="PS51281">
    <property type="entry name" value="TAP_C"/>
    <property type="match status" value="1"/>
</dbReference>
<evidence type="ECO:0000313" key="10">
    <source>
        <dbReference type="Proteomes" id="UP000311919"/>
    </source>
</evidence>
<dbReference type="Pfam" id="PF22602">
    <property type="entry name" value="NXF_NTF2"/>
    <property type="match status" value="1"/>
</dbReference>
<dbReference type="FunFam" id="1.10.8.10:FF:000018">
    <property type="entry name" value="Nuclear RNA export factor 1"/>
    <property type="match status" value="1"/>
</dbReference>
<keyword evidence="10" id="KW-1185">Reference proteome</keyword>
<evidence type="ECO:0000256" key="7">
    <source>
        <dbReference type="ARBA" id="ARBA00023242"/>
    </source>
</evidence>
<keyword evidence="6" id="KW-0509">mRNA transport</keyword>
<dbReference type="GO" id="GO:0003723">
    <property type="term" value="F:RNA binding"/>
    <property type="evidence" value="ECO:0007669"/>
    <property type="project" value="TreeGrafter"/>
</dbReference>
<evidence type="ECO:0000259" key="8">
    <source>
        <dbReference type="PROSITE" id="PS51281"/>
    </source>
</evidence>
<sequence length="665" mass="74114">MPHGSHRNKSGHYRWRSFGENDRRIDTTDEYLRRREHGGKLSGGRKSMISGNSVDMLKRAMSMNLISGSATSVITAQNSGLAPGEVWVRITIVHGVNHSMMDLQQLVCTCVGHQLRFFNTCIEGRNLMMYAKIRQKDVNGYRRSLQNLRDPSQSSQLITDLTIVPEPRLPSTSDKKNESPNTSLPETWIEALKQCFVQRFQPTTRSLDLSSLHTDPALLSQGLYLPLNKQAVVHTLITILKQNQAQLAVLNLSNNRLTHLNAFSPLSSTSVGCIPVSIERIDLSSNPLNGIPILSGLRDIVGLVELDLTETPLLSKFNPNDRSFAAKLHKILPTVKRLNGQELPHTVQFAIEQGLDSSSKRPQTKPLPQSILGYFPNDEVKVALLSFLKLYLSRYDSKPRGESLLPYYTTVSQLAFSVAPENRLSNTQSSSFTTRVEIENSSGQPTTSYLTTSRLTQAHFSRSRNLLRCRDQTRRRDMIIRGSLAIAHFLDELPSTEHQLESLSVDVAFHSATQILFTMGGVFYEVSPMNSNSVTSGSLEKSVRKVLRCFTRTMILVAPGGHVVQDDYIVSNPSTSLCKKYITEMATKCKLGNQVPNQQQPVTNSSLDAPDIKENIVLEFSQRTGMNIPFSKQCLDEYGWDTNAALSAFETMNSAGKIPPEAFSI</sequence>